<dbReference type="GO" id="GO:0004534">
    <property type="term" value="F:5'-3' RNA exonuclease activity"/>
    <property type="evidence" value="ECO:0007669"/>
    <property type="project" value="TreeGrafter"/>
</dbReference>
<gene>
    <name evidence="2" type="ORF">BTN85_1669</name>
</gene>
<accession>A0A1Q6DXX3</accession>
<dbReference type="PANTHER" id="PTHR42924">
    <property type="entry name" value="EXONUCLEASE"/>
    <property type="match status" value="1"/>
</dbReference>
<dbReference type="AlphaFoldDB" id="A0A1Q6DXX3"/>
<evidence type="ECO:0000259" key="1">
    <source>
        <dbReference type="Pfam" id="PF02811"/>
    </source>
</evidence>
<dbReference type="InterPro" id="IPR052018">
    <property type="entry name" value="PHP_domain"/>
</dbReference>
<proteinExistence type="predicted"/>
<dbReference type="SUPFAM" id="SSF89550">
    <property type="entry name" value="PHP domain-like"/>
    <property type="match status" value="1"/>
</dbReference>
<feature type="domain" description="PHP" evidence="1">
    <location>
        <begin position="2"/>
        <end position="60"/>
    </location>
</feature>
<keyword evidence="3" id="KW-1185">Reference proteome</keyword>
<reference evidence="2" key="1">
    <citation type="submission" date="2016-12" db="EMBL/GenBank/DDBJ databases">
        <title>Discovery of methanogenic haloarchaea.</title>
        <authorList>
            <person name="Sorokin D.Y."/>
            <person name="Makarova K.S."/>
            <person name="Abbas B."/>
            <person name="Ferrer M."/>
            <person name="Golyshin P.N."/>
        </authorList>
    </citation>
    <scope>NUCLEOTIDE SEQUENCE [LARGE SCALE GENOMIC DNA]</scope>
    <source>
        <strain evidence="2">HMET1</strain>
    </source>
</reference>
<dbReference type="STRING" id="1903181.BTN85_1669"/>
<evidence type="ECO:0000313" key="2">
    <source>
        <dbReference type="EMBL" id="OKY79162.1"/>
    </source>
</evidence>
<dbReference type="CDD" id="cd07432">
    <property type="entry name" value="PHP_HisPPase"/>
    <property type="match status" value="1"/>
</dbReference>
<dbReference type="Pfam" id="PF13263">
    <property type="entry name" value="PHP_C"/>
    <property type="match status" value="1"/>
</dbReference>
<dbReference type="InterPro" id="IPR016195">
    <property type="entry name" value="Pol/histidinol_Pase-like"/>
</dbReference>
<comment type="caution">
    <text evidence="2">The sequence shown here is derived from an EMBL/GenBank/DDBJ whole genome shotgun (WGS) entry which is preliminary data.</text>
</comment>
<dbReference type="InParanoid" id="A0A1Q6DXX3"/>
<dbReference type="Pfam" id="PF02811">
    <property type="entry name" value="PHP"/>
    <property type="match status" value="1"/>
</dbReference>
<protein>
    <submittedName>
        <fullName evidence="2">Metal-dependent phosphoesterase (PHP family)</fullName>
    </submittedName>
</protein>
<sequence>MEIIREAEGKNLDAIAITDHDTIEGNKKAKELCRDREIKIIGGQETTTADGHLLVLGINEKIPSNLPIRETISIAREKGGFLIAPHIFHRYRHGIGGKIKEDGVEVDAVEVYNSRYITGLANKRAKWFTEKNNIPIVAGSDSHIPQMVGYGVTYVDTNDKSNILNAIKENKTRIELKKTPVSLFLNQAVSSIWREIKSRINKRF</sequence>
<dbReference type="GO" id="GO:0035312">
    <property type="term" value="F:5'-3' DNA exonuclease activity"/>
    <property type="evidence" value="ECO:0007669"/>
    <property type="project" value="TreeGrafter"/>
</dbReference>
<dbReference type="InterPro" id="IPR004013">
    <property type="entry name" value="PHP_dom"/>
</dbReference>
<dbReference type="Gene3D" id="3.20.20.140">
    <property type="entry name" value="Metal-dependent hydrolases"/>
    <property type="match status" value="1"/>
</dbReference>
<name>A0A1Q6DXX3_METT1</name>
<dbReference type="EMBL" id="MSDW01000001">
    <property type="protein sequence ID" value="OKY79162.1"/>
    <property type="molecule type" value="Genomic_DNA"/>
</dbReference>
<dbReference type="Proteomes" id="UP000185744">
    <property type="component" value="Unassembled WGS sequence"/>
</dbReference>
<dbReference type="PANTHER" id="PTHR42924:SF3">
    <property type="entry name" value="POLYMERASE_HISTIDINOL PHOSPHATASE N-TERMINAL DOMAIN-CONTAINING PROTEIN"/>
    <property type="match status" value="1"/>
</dbReference>
<evidence type="ECO:0000313" key="3">
    <source>
        <dbReference type="Proteomes" id="UP000185744"/>
    </source>
</evidence>
<organism evidence="2 3">
    <name type="scientific">Methanohalarchaeum thermophilum</name>
    <dbReference type="NCBI Taxonomy" id="1903181"/>
    <lineage>
        <taxon>Archaea</taxon>
        <taxon>Methanobacteriati</taxon>
        <taxon>Methanobacteriota</taxon>
        <taxon>Methanonatronarchaeia</taxon>
        <taxon>Methanonatronarchaeales</taxon>
        <taxon>Methanonatronarchaeaceae</taxon>
        <taxon>Candidatus Methanohalarchaeum</taxon>
    </lineage>
</organism>